<dbReference type="EMBL" id="JABERJ010000021">
    <property type="protein sequence ID" value="NNH26570.1"/>
    <property type="molecule type" value="Genomic_DNA"/>
</dbReference>
<feature type="active site" evidence="3">
    <location>
        <position position="266"/>
    </location>
</feature>
<dbReference type="InterPro" id="IPR050740">
    <property type="entry name" value="Aldehyde_DH_Superfamily"/>
</dbReference>
<dbReference type="InterPro" id="IPR029510">
    <property type="entry name" value="Ald_DH_CS_GLU"/>
</dbReference>
<dbReference type="PANTHER" id="PTHR43353:SF5">
    <property type="entry name" value="SUCCINATE-SEMIALDEHYDE DEHYDROGENASE, MITOCHONDRIAL"/>
    <property type="match status" value="1"/>
</dbReference>
<dbReference type="InterPro" id="IPR010102">
    <property type="entry name" value="Succ_semiAld_DH"/>
</dbReference>
<keyword evidence="7" id="KW-1185">Reference proteome</keyword>
<evidence type="ECO:0000313" key="6">
    <source>
        <dbReference type="EMBL" id="NNH26570.1"/>
    </source>
</evidence>
<reference evidence="6 7" key="1">
    <citation type="submission" date="2020-04" db="EMBL/GenBank/DDBJ databases">
        <title>Acinetobacter Taxon 24.</title>
        <authorList>
            <person name="Nemec A."/>
            <person name="Radolfova-Krizova L."/>
            <person name="Higgins P.G."/>
            <person name="Spanelova P."/>
        </authorList>
    </citation>
    <scope>NUCLEOTIDE SEQUENCE [LARGE SCALE GENOMIC DNA]</scope>
    <source>
        <strain evidence="6 7">ANC 5084</strain>
    </source>
</reference>
<dbReference type="RefSeq" id="WP_131269065.1">
    <property type="nucleotide sequence ID" value="NZ_JABERJ010000021.1"/>
</dbReference>
<protein>
    <submittedName>
        <fullName evidence="6">NAD-dependent succinate-semialdehyde dehydrogenase</fullName>
    </submittedName>
</protein>
<comment type="caution">
    <text evidence="6">The sequence shown here is derived from an EMBL/GenBank/DDBJ whole genome shotgun (WGS) entry which is preliminary data.</text>
</comment>
<dbReference type="Gene3D" id="3.40.605.10">
    <property type="entry name" value="Aldehyde Dehydrogenase, Chain A, domain 1"/>
    <property type="match status" value="1"/>
</dbReference>
<accession>A0ABX1UXT7</accession>
<dbReference type="CDD" id="cd07103">
    <property type="entry name" value="ALDH_F5_SSADH_GabD"/>
    <property type="match status" value="1"/>
</dbReference>
<proteinExistence type="inferred from homology"/>
<evidence type="ECO:0000256" key="1">
    <source>
        <dbReference type="ARBA" id="ARBA00009986"/>
    </source>
</evidence>
<dbReference type="Proteomes" id="UP000555322">
    <property type="component" value="Unassembled WGS sequence"/>
</dbReference>
<dbReference type="NCBIfam" id="TIGR01780">
    <property type="entry name" value="SSADH"/>
    <property type="match status" value="1"/>
</dbReference>
<comment type="similarity">
    <text evidence="1 4">Belongs to the aldehyde dehydrogenase family.</text>
</comment>
<dbReference type="InterPro" id="IPR016161">
    <property type="entry name" value="Ald_DH/histidinol_DH"/>
</dbReference>
<organism evidence="6 7">
    <name type="scientific">Acinetobacter terrestris</name>
    <dbReference type="NCBI Taxonomy" id="2529843"/>
    <lineage>
        <taxon>Bacteria</taxon>
        <taxon>Pseudomonadati</taxon>
        <taxon>Pseudomonadota</taxon>
        <taxon>Gammaproteobacteria</taxon>
        <taxon>Moraxellales</taxon>
        <taxon>Moraxellaceae</taxon>
        <taxon>Acinetobacter</taxon>
        <taxon>Acinetobacter Taxon 24</taxon>
    </lineage>
</organism>
<dbReference type="InterPro" id="IPR015590">
    <property type="entry name" value="Aldehyde_DH_dom"/>
</dbReference>
<name>A0ABX1UXT7_9GAMM</name>
<dbReference type="PROSITE" id="PS00687">
    <property type="entry name" value="ALDEHYDE_DEHYDR_GLU"/>
    <property type="match status" value="1"/>
</dbReference>
<keyword evidence="2 4" id="KW-0560">Oxidoreductase</keyword>
<dbReference type="Pfam" id="PF00171">
    <property type="entry name" value="Aldedh"/>
    <property type="match status" value="1"/>
</dbReference>
<evidence type="ECO:0000256" key="3">
    <source>
        <dbReference type="PROSITE-ProRule" id="PRU10007"/>
    </source>
</evidence>
<sequence length="497" mass="53701">MNGIAKVQPQDLLKDKSLWREGAYINGQWLNETPHGKYSLKNPATGEVLVELPRCKDEETELAIQSAEAGFQAWRKTTAKHRYEVINRWYNLVVEHKDDLALLITLEEGKPLSEARGEMDYASSFLQWFAEEAKRVRGDVLPAHKDSQRIVVLKQPIGVCAAITPWNFPAAMITRKAGPALAAGCSMVVKPASQTPMTALALAELAHRAGVPAGVFNVLTGNDTRIIGGILTSHPLVRKITFTGSTEVGRTLLEQSASTIKKCSMELGGNAPSIVFDDADLDLAVDGVIASKFRNTGQACISANRIYVQDGIYDEFAQRLAAKVQTLKVGNGLDEGVVQGPLIDANAVEKVESHIADALQHGATVLCGGQRSDLGGFFFQPTVLANVTSKMVIVHDETFGPVAPLVRFTSDDDVIAQANDTEFGLAAYLYSQNAARIWKTSEALEAGMIGINTGLISNEVAPFGGVKQSGLGREGSHYGIDEFLEVKYMCWDGLLTG</sequence>
<gene>
    <name evidence="6" type="ORF">HLH15_08840</name>
</gene>
<evidence type="ECO:0000313" key="7">
    <source>
        <dbReference type="Proteomes" id="UP000555322"/>
    </source>
</evidence>
<dbReference type="PANTHER" id="PTHR43353">
    <property type="entry name" value="SUCCINATE-SEMIALDEHYDE DEHYDROGENASE, MITOCHONDRIAL"/>
    <property type="match status" value="1"/>
</dbReference>
<evidence type="ECO:0000256" key="4">
    <source>
        <dbReference type="RuleBase" id="RU003345"/>
    </source>
</evidence>
<dbReference type="Gene3D" id="3.40.309.10">
    <property type="entry name" value="Aldehyde Dehydrogenase, Chain A, domain 2"/>
    <property type="match status" value="1"/>
</dbReference>
<evidence type="ECO:0000259" key="5">
    <source>
        <dbReference type="Pfam" id="PF00171"/>
    </source>
</evidence>
<dbReference type="InterPro" id="IPR016163">
    <property type="entry name" value="Ald_DH_C"/>
</dbReference>
<feature type="domain" description="Aldehyde dehydrogenase" evidence="5">
    <location>
        <begin position="31"/>
        <end position="488"/>
    </location>
</feature>
<dbReference type="SUPFAM" id="SSF53720">
    <property type="entry name" value="ALDH-like"/>
    <property type="match status" value="1"/>
</dbReference>
<dbReference type="InterPro" id="IPR016162">
    <property type="entry name" value="Ald_DH_N"/>
</dbReference>
<evidence type="ECO:0000256" key="2">
    <source>
        <dbReference type="ARBA" id="ARBA00023002"/>
    </source>
</evidence>